<gene>
    <name evidence="6 9" type="primary">rnfG</name>
    <name evidence="9" type="ORF">AW10_00238</name>
</gene>
<evidence type="ECO:0000259" key="8">
    <source>
        <dbReference type="SMART" id="SM00900"/>
    </source>
</evidence>
<comment type="subcellular location">
    <subcellularLocation>
        <location evidence="6">Cell inner membrane</location>
        <topology evidence="6">Single-pass membrane protein</topology>
    </subcellularLocation>
</comment>
<dbReference type="PIRSF" id="PIRSF006091">
    <property type="entry name" value="E_trnsport_RnfG"/>
    <property type="match status" value="1"/>
</dbReference>
<evidence type="ECO:0000256" key="5">
    <source>
        <dbReference type="ARBA" id="ARBA00022982"/>
    </source>
</evidence>
<keyword evidence="6" id="KW-0997">Cell inner membrane</keyword>
<keyword evidence="1 6" id="KW-0813">Transport</keyword>
<dbReference type="InterPro" id="IPR007329">
    <property type="entry name" value="FMN-bd"/>
</dbReference>
<reference evidence="9 10" key="1">
    <citation type="submission" date="2014-02" db="EMBL/GenBank/DDBJ databases">
        <title>Expanding our view of genomic diversity in Candidatus Accumulibacter clades.</title>
        <authorList>
            <person name="Skennerton C.T."/>
            <person name="Barr J.J."/>
            <person name="Slater F.R."/>
            <person name="Bond P.L."/>
            <person name="Tyson G.W."/>
        </authorList>
    </citation>
    <scope>NUCLEOTIDE SEQUENCE [LARGE SCALE GENOMIC DNA]</scope>
    <source>
        <strain evidence="10">BA-92</strain>
    </source>
</reference>
<keyword evidence="6" id="KW-1133">Transmembrane helix</keyword>
<keyword evidence="6" id="KW-0472">Membrane</keyword>
<keyword evidence="5 6" id="KW-0249">Electron transport</keyword>
<dbReference type="NCBIfam" id="TIGR01947">
    <property type="entry name" value="rnfG"/>
    <property type="match status" value="1"/>
</dbReference>
<keyword evidence="4 6" id="KW-0288">FMN</keyword>
<dbReference type="GO" id="GO:0010181">
    <property type="term" value="F:FMN binding"/>
    <property type="evidence" value="ECO:0007669"/>
    <property type="project" value="InterPro"/>
</dbReference>
<dbReference type="PANTHER" id="PTHR36118">
    <property type="entry name" value="ION-TRANSLOCATING OXIDOREDUCTASE COMPLEX SUBUNIT G"/>
    <property type="match status" value="1"/>
</dbReference>
<dbReference type="GO" id="GO:0009055">
    <property type="term" value="F:electron transfer activity"/>
    <property type="evidence" value="ECO:0007669"/>
    <property type="project" value="InterPro"/>
</dbReference>
<comment type="cofactor">
    <cofactor evidence="6">
        <name>FMN</name>
        <dbReference type="ChEBI" id="CHEBI:58210"/>
    </cofactor>
</comment>
<evidence type="ECO:0000256" key="6">
    <source>
        <dbReference type="HAMAP-Rule" id="MF_00479"/>
    </source>
</evidence>
<dbReference type="EC" id="7.-.-.-" evidence="6"/>
<feature type="modified residue" description="FMN phosphoryl threonine" evidence="6">
    <location>
        <position position="190"/>
    </location>
</feature>
<dbReference type="EMBL" id="JEMX01000007">
    <property type="protein sequence ID" value="EXI83003.1"/>
    <property type="molecule type" value="Genomic_DNA"/>
</dbReference>
<accession>A0A011NJT3</accession>
<dbReference type="GO" id="GO:0022900">
    <property type="term" value="P:electron transport chain"/>
    <property type="evidence" value="ECO:0007669"/>
    <property type="project" value="UniProtKB-UniRule"/>
</dbReference>
<dbReference type="AlphaFoldDB" id="A0A011NJT3"/>
<feature type="region of interest" description="Disordered" evidence="7">
    <location>
        <begin position="222"/>
        <end position="247"/>
    </location>
</feature>
<dbReference type="STRING" id="1454003.AW10_00238"/>
<dbReference type="HAMAP" id="MF_00479">
    <property type="entry name" value="RsxG_RnfG"/>
    <property type="match status" value="1"/>
</dbReference>
<feature type="domain" description="FMN-binding" evidence="8">
    <location>
        <begin position="110"/>
        <end position="207"/>
    </location>
</feature>
<comment type="caution">
    <text evidence="9">The sequence shown here is derived from an EMBL/GenBank/DDBJ whole genome shotgun (WGS) entry which is preliminary data.</text>
</comment>
<name>A0A011NJT3_9PROT</name>
<comment type="similarity">
    <text evidence="6">Belongs to the RnfG family.</text>
</comment>
<evidence type="ECO:0000256" key="2">
    <source>
        <dbReference type="ARBA" id="ARBA00022553"/>
    </source>
</evidence>
<evidence type="ECO:0000313" key="9">
    <source>
        <dbReference type="EMBL" id="EXI83003.1"/>
    </source>
</evidence>
<keyword evidence="2 6" id="KW-0597">Phosphoprotein</keyword>
<comment type="function">
    <text evidence="6">Part of a membrane-bound complex that couples electron transfer with translocation of ions across the membrane.</text>
</comment>
<keyword evidence="6" id="KW-1003">Cell membrane</keyword>
<dbReference type="GO" id="GO:0005886">
    <property type="term" value="C:plasma membrane"/>
    <property type="evidence" value="ECO:0007669"/>
    <property type="project" value="UniProtKB-SubCell"/>
</dbReference>
<evidence type="ECO:0000256" key="3">
    <source>
        <dbReference type="ARBA" id="ARBA00022630"/>
    </source>
</evidence>
<dbReference type="PATRIC" id="fig|1454003.3.peg.242"/>
<keyword evidence="6" id="KW-1278">Translocase</keyword>
<dbReference type="SMART" id="SM00900">
    <property type="entry name" value="FMN_bind"/>
    <property type="match status" value="1"/>
</dbReference>
<evidence type="ECO:0000256" key="7">
    <source>
        <dbReference type="SAM" id="MobiDB-lite"/>
    </source>
</evidence>
<dbReference type="NCBIfam" id="NF002519">
    <property type="entry name" value="PRK01908.1"/>
    <property type="match status" value="1"/>
</dbReference>
<evidence type="ECO:0000256" key="1">
    <source>
        <dbReference type="ARBA" id="ARBA00022448"/>
    </source>
</evidence>
<dbReference type="Pfam" id="PF04205">
    <property type="entry name" value="FMN_bind"/>
    <property type="match status" value="1"/>
</dbReference>
<comment type="subunit">
    <text evidence="6">The complex is composed of six subunits: RnfA, RnfB, RnfC, RnfD, RnfE and RnfG.</text>
</comment>
<protein>
    <recommendedName>
        <fullName evidence="6">Ion-translocating oxidoreductase complex subunit G</fullName>
        <ecNumber evidence="6">7.-.-.-</ecNumber>
    </recommendedName>
    <alternativeName>
        <fullName evidence="6">Rnf electron transport complex subunit G</fullName>
    </alternativeName>
</protein>
<dbReference type="PANTHER" id="PTHR36118:SF1">
    <property type="entry name" value="ION-TRANSLOCATING OXIDOREDUCTASE COMPLEX SUBUNIT G"/>
    <property type="match status" value="1"/>
</dbReference>
<sequence length="247" mass="26155">MTPPIKTLSAASMAVRTAIVLFVFVVVFTGLLAAAYRATAPAIEAAAAAEKMKLIGEVLPRELYDNELLNEQRLLPASTGLGLDEPSLAYLARKGGSASALIFEAVAPDGYSGRIRLLLAVAADGTLLGVRVTQHKETPGLGDYIDPRKDRNKLRPWISQFDGLSLASVPEREWAVRKDHGRFDSLAGATVSPRAVIKAVHQALQFVAENRQQLFANPDVPALPAVSTPPAASALPTTPAASPGESK</sequence>
<dbReference type="InterPro" id="IPR010209">
    <property type="entry name" value="Ion_transpt_RnfG/RsxG"/>
</dbReference>
<proteinExistence type="inferred from homology"/>
<dbReference type="Proteomes" id="UP000021816">
    <property type="component" value="Unassembled WGS sequence"/>
</dbReference>
<organism evidence="9 10">
    <name type="scientific">Candidatus Accumulibacter appositus</name>
    <dbReference type="NCBI Taxonomy" id="1454003"/>
    <lineage>
        <taxon>Bacteria</taxon>
        <taxon>Pseudomonadati</taxon>
        <taxon>Pseudomonadota</taxon>
        <taxon>Betaproteobacteria</taxon>
        <taxon>Candidatus Accumulibacter</taxon>
    </lineage>
</organism>
<keyword evidence="3 6" id="KW-0285">Flavoprotein</keyword>
<evidence type="ECO:0000313" key="10">
    <source>
        <dbReference type="Proteomes" id="UP000021816"/>
    </source>
</evidence>
<keyword evidence="6" id="KW-0812">Transmembrane</keyword>
<evidence type="ECO:0000256" key="4">
    <source>
        <dbReference type="ARBA" id="ARBA00022643"/>
    </source>
</evidence>